<accession>A0ABS4Z739</accession>
<dbReference type="Proteomes" id="UP000758168">
    <property type="component" value="Unassembled WGS sequence"/>
</dbReference>
<feature type="transmembrane region" description="Helical" evidence="2">
    <location>
        <begin position="71"/>
        <end position="93"/>
    </location>
</feature>
<reference evidence="3 4" key="1">
    <citation type="submission" date="2021-03" db="EMBL/GenBank/DDBJ databases">
        <title>Sequencing the genomes of 1000 actinobacteria strains.</title>
        <authorList>
            <person name="Klenk H.-P."/>
        </authorList>
    </citation>
    <scope>NUCLEOTIDE SEQUENCE [LARGE SCALE GENOMIC DNA]</scope>
    <source>
        <strain evidence="3 4">DSM 12936</strain>
    </source>
</reference>
<evidence type="ECO:0000313" key="3">
    <source>
        <dbReference type="EMBL" id="MBP2416858.1"/>
    </source>
</evidence>
<name>A0ABS4Z739_9ACTN</name>
<protein>
    <submittedName>
        <fullName evidence="3">Membrane protein</fullName>
    </submittedName>
</protein>
<keyword evidence="2" id="KW-1133">Transmembrane helix</keyword>
<dbReference type="RefSeq" id="WP_210054870.1">
    <property type="nucleotide sequence ID" value="NZ_BAAAMH010000004.1"/>
</dbReference>
<dbReference type="InterPro" id="IPR010540">
    <property type="entry name" value="CmpB_TMEM229"/>
</dbReference>
<evidence type="ECO:0000313" key="4">
    <source>
        <dbReference type="Proteomes" id="UP000758168"/>
    </source>
</evidence>
<sequence>MTVLGFPLDVVGWVFLICSCAGVVVEGVFFLATTRRLELRLGLLYLPLRPLYGVGGTACAVLLTPLLDHPVVVFVLSAVVCSVVEFVSGWVVDRAFGTVSWDYSDKWCHLRGRICLQYSLCWGLLATAALYATRPVLAEAVARPAPRPGARLLAVLLVLTLLSAVLTVAALARARRRVDASRLPTGEGPVTATRWEGLVDRLVPDAVLVHSLPRMVLSAELRALTPPGGRVGGGVAGSRGPRAGAAGGASRPVPDGPGTRRGGRRFGVRA</sequence>
<feature type="compositionally biased region" description="Basic residues" evidence="1">
    <location>
        <begin position="261"/>
        <end position="270"/>
    </location>
</feature>
<organism evidence="3 4">
    <name type="scientific">Microlunatus capsulatus</name>
    <dbReference type="NCBI Taxonomy" id="99117"/>
    <lineage>
        <taxon>Bacteria</taxon>
        <taxon>Bacillati</taxon>
        <taxon>Actinomycetota</taxon>
        <taxon>Actinomycetes</taxon>
        <taxon>Propionibacteriales</taxon>
        <taxon>Propionibacteriaceae</taxon>
        <taxon>Microlunatus</taxon>
    </lineage>
</organism>
<dbReference type="Pfam" id="PF06541">
    <property type="entry name" value="ABC_trans_CmpB"/>
    <property type="match status" value="1"/>
</dbReference>
<feature type="region of interest" description="Disordered" evidence="1">
    <location>
        <begin position="228"/>
        <end position="270"/>
    </location>
</feature>
<keyword evidence="2" id="KW-0472">Membrane</keyword>
<feature type="transmembrane region" description="Helical" evidence="2">
    <location>
        <begin position="152"/>
        <end position="172"/>
    </location>
</feature>
<feature type="transmembrane region" description="Helical" evidence="2">
    <location>
        <begin position="114"/>
        <end position="132"/>
    </location>
</feature>
<keyword evidence="4" id="KW-1185">Reference proteome</keyword>
<dbReference type="EMBL" id="JAGIOB010000001">
    <property type="protein sequence ID" value="MBP2416858.1"/>
    <property type="molecule type" value="Genomic_DNA"/>
</dbReference>
<feature type="compositionally biased region" description="Low complexity" evidence="1">
    <location>
        <begin position="238"/>
        <end position="257"/>
    </location>
</feature>
<proteinExistence type="predicted"/>
<keyword evidence="2" id="KW-0812">Transmembrane</keyword>
<feature type="transmembrane region" description="Helical" evidence="2">
    <location>
        <begin position="44"/>
        <end position="65"/>
    </location>
</feature>
<gene>
    <name evidence="3" type="ORF">JOF54_001780</name>
</gene>
<evidence type="ECO:0000256" key="1">
    <source>
        <dbReference type="SAM" id="MobiDB-lite"/>
    </source>
</evidence>
<evidence type="ECO:0000256" key="2">
    <source>
        <dbReference type="SAM" id="Phobius"/>
    </source>
</evidence>
<comment type="caution">
    <text evidence="3">The sequence shown here is derived from an EMBL/GenBank/DDBJ whole genome shotgun (WGS) entry which is preliminary data.</text>
</comment>
<feature type="transmembrane region" description="Helical" evidence="2">
    <location>
        <begin position="12"/>
        <end position="32"/>
    </location>
</feature>